<feature type="transmembrane region" description="Helical" evidence="1">
    <location>
        <begin position="179"/>
        <end position="206"/>
    </location>
</feature>
<keyword evidence="1" id="KW-1133">Transmembrane helix</keyword>
<keyword evidence="1" id="KW-0472">Membrane</keyword>
<evidence type="ECO:0000313" key="3">
    <source>
        <dbReference type="EMBL" id="SDM46825.1"/>
    </source>
</evidence>
<organism evidence="3 4">
    <name type="scientific">Oryzisolibacter propanilivorax</name>
    <dbReference type="NCBI Taxonomy" id="1527607"/>
    <lineage>
        <taxon>Bacteria</taxon>
        <taxon>Pseudomonadati</taxon>
        <taxon>Pseudomonadota</taxon>
        <taxon>Betaproteobacteria</taxon>
        <taxon>Burkholderiales</taxon>
        <taxon>Comamonadaceae</taxon>
        <taxon>Oryzisolibacter</taxon>
    </lineage>
</organism>
<accession>A0A1G9TI79</accession>
<feature type="transmembrane region" description="Helical" evidence="1">
    <location>
        <begin position="259"/>
        <end position="280"/>
    </location>
</feature>
<feature type="transmembrane region" description="Helical" evidence="1">
    <location>
        <begin position="83"/>
        <end position="101"/>
    </location>
</feature>
<dbReference type="EMBL" id="FNHP01000006">
    <property type="protein sequence ID" value="SDM46825.1"/>
    <property type="molecule type" value="Genomic_DNA"/>
</dbReference>
<evidence type="ECO:0000259" key="2">
    <source>
        <dbReference type="Pfam" id="PF01757"/>
    </source>
</evidence>
<keyword evidence="1" id="KW-0812">Transmembrane</keyword>
<feature type="domain" description="Acyltransferase 3" evidence="2">
    <location>
        <begin position="12"/>
        <end position="332"/>
    </location>
</feature>
<dbReference type="GO" id="GO:0016747">
    <property type="term" value="F:acyltransferase activity, transferring groups other than amino-acyl groups"/>
    <property type="evidence" value="ECO:0007669"/>
    <property type="project" value="InterPro"/>
</dbReference>
<reference evidence="4" key="1">
    <citation type="submission" date="2016-10" db="EMBL/GenBank/DDBJ databases">
        <authorList>
            <person name="Varghese N."/>
            <person name="Submissions S."/>
        </authorList>
    </citation>
    <scope>NUCLEOTIDE SEQUENCE [LARGE SCALE GENOMIC DNA]</scope>
    <source>
        <strain evidence="4">EPL6</strain>
    </source>
</reference>
<feature type="transmembrane region" description="Helical" evidence="1">
    <location>
        <begin position="226"/>
        <end position="247"/>
    </location>
</feature>
<proteinExistence type="predicted"/>
<dbReference type="Proteomes" id="UP000198552">
    <property type="component" value="Unassembled WGS sequence"/>
</dbReference>
<feature type="transmembrane region" description="Helical" evidence="1">
    <location>
        <begin position="314"/>
        <end position="335"/>
    </location>
</feature>
<keyword evidence="4" id="KW-1185">Reference proteome</keyword>
<keyword evidence="3" id="KW-0808">Transferase</keyword>
<sequence>MTTQRRHNYWAVRHFAALCVLFAHSFELSGKLPMGLLRAFPLLVGISGLGVTLFFIVSGYLVTQSWQRHRSATVFAWHRLLRILPGLWACIAFAVLLGWALGSLPTAAYWTHPQLREYVLGNVLLRNVLVLPGVFNGNPAGPGATGTLWTLPLEMTCYLWVLLLGVSGLLRRSSPATTVVLGALVAVTLWGGALNLFGAAIIANWLPRYYAAFLCGMLLALWRERVFTGWLLPGMLLLAASWLTWHWPAEQSLWRWLDLLRVAMLAWFVLNVVAAVSRIWPEPSGWPDLSYGIYLFGFPIQQALVSWRPEWNGWMVFGASTLLSLLAAVLSWYAIEARALRLKDALDRPGPRVAPMKA</sequence>
<gene>
    <name evidence="3" type="ORF">SAMN05428957_106116</name>
</gene>
<protein>
    <submittedName>
        <fullName evidence="3">Peptidoglycan/LPS O-acetylase OafA/YrhL, contains acyltransferase and SGNH-hydrolase domains</fullName>
    </submittedName>
</protein>
<feature type="transmembrane region" description="Helical" evidence="1">
    <location>
        <begin position="148"/>
        <end position="170"/>
    </location>
</feature>
<keyword evidence="3" id="KW-0012">Acyltransferase</keyword>
<evidence type="ECO:0000256" key="1">
    <source>
        <dbReference type="SAM" id="Phobius"/>
    </source>
</evidence>
<dbReference type="GO" id="GO:0016020">
    <property type="term" value="C:membrane"/>
    <property type="evidence" value="ECO:0007669"/>
    <property type="project" value="TreeGrafter"/>
</dbReference>
<evidence type="ECO:0000313" key="4">
    <source>
        <dbReference type="Proteomes" id="UP000198552"/>
    </source>
</evidence>
<keyword evidence="3" id="KW-0378">Hydrolase</keyword>
<dbReference type="GO" id="GO:0016787">
    <property type="term" value="F:hydrolase activity"/>
    <property type="evidence" value="ECO:0007669"/>
    <property type="project" value="UniProtKB-KW"/>
</dbReference>
<dbReference type="STRING" id="1527607.SAMN05428957_106116"/>
<dbReference type="InterPro" id="IPR002656">
    <property type="entry name" value="Acyl_transf_3_dom"/>
</dbReference>
<dbReference type="OrthoDB" id="9767863at2"/>
<dbReference type="AlphaFoldDB" id="A0A1G9TI79"/>
<name>A0A1G9TI79_9BURK</name>
<dbReference type="Pfam" id="PF01757">
    <property type="entry name" value="Acyl_transf_3"/>
    <property type="match status" value="1"/>
</dbReference>
<feature type="transmembrane region" description="Helical" evidence="1">
    <location>
        <begin position="39"/>
        <end position="62"/>
    </location>
</feature>
<dbReference type="InterPro" id="IPR050879">
    <property type="entry name" value="Acyltransferase_3"/>
</dbReference>
<dbReference type="PANTHER" id="PTHR23028">
    <property type="entry name" value="ACETYLTRANSFERASE"/>
    <property type="match status" value="1"/>
</dbReference>
<dbReference type="GO" id="GO:0009103">
    <property type="term" value="P:lipopolysaccharide biosynthetic process"/>
    <property type="evidence" value="ECO:0007669"/>
    <property type="project" value="TreeGrafter"/>
</dbReference>
<dbReference type="RefSeq" id="WP_091570172.1">
    <property type="nucleotide sequence ID" value="NZ_FNHP01000006.1"/>
</dbReference>
<dbReference type="PANTHER" id="PTHR23028:SF53">
    <property type="entry name" value="ACYL_TRANSF_3 DOMAIN-CONTAINING PROTEIN"/>
    <property type="match status" value="1"/>
</dbReference>